<reference evidence="5" key="1">
    <citation type="submission" date="2017-10" db="EMBL/GenBank/DDBJ databases">
        <title>Phenotypic and genomic properties of facultatively anaerobic sulfur-reducing natronoarchaea from hypersaline soda lakes.</title>
        <authorList>
            <person name="Sorokin D.Y."/>
            <person name="Kublanov I.V."/>
            <person name="Roman P."/>
            <person name="Sinninghe Damste J.S."/>
            <person name="Golyshin P.N."/>
            <person name="Rojo D."/>
            <person name="Ciordia S."/>
            <person name="Mena Md.C."/>
            <person name="Ferrer M."/>
            <person name="Messina E."/>
            <person name="Smedile F."/>
            <person name="La Spada G."/>
            <person name="La Cono V."/>
            <person name="Yakimov M.M."/>
        </authorList>
    </citation>
    <scope>NUCLEOTIDE SEQUENCE [LARGE SCALE GENOMIC DNA]</scope>
    <source>
        <strain evidence="5">AArc1</strain>
    </source>
</reference>
<keyword evidence="4" id="KW-1185">Reference proteome</keyword>
<dbReference type="EMBL" id="CP027033">
    <property type="protein sequence ID" value="AXR82640.1"/>
    <property type="molecule type" value="Genomic_DNA"/>
</dbReference>
<dbReference type="AlphaFoldDB" id="A0A346PSZ5"/>
<dbReference type="Proteomes" id="UP000258707">
    <property type="component" value="Chromosome"/>
</dbReference>
<dbReference type="KEGG" id="nan:AArc1_1054"/>
<organism evidence="3 4">
    <name type="scientific">Natrarchaeobaculum sulfurireducens</name>
    <dbReference type="NCBI Taxonomy" id="2044521"/>
    <lineage>
        <taxon>Archaea</taxon>
        <taxon>Methanobacteriati</taxon>
        <taxon>Methanobacteriota</taxon>
        <taxon>Stenosarchaea group</taxon>
        <taxon>Halobacteria</taxon>
        <taxon>Halobacteriales</taxon>
        <taxon>Natrialbaceae</taxon>
        <taxon>Natrarchaeobaculum</taxon>
    </lineage>
</organism>
<reference evidence="3" key="3">
    <citation type="journal article" date="2019" name="Int. J. Syst. Evol. Microbiol.">
        <title>Natronolimnobius sulfurireducens sp. nov. and Halalkaliarchaeum desulfuricum gen. nov., sp. nov., the first sulfur-respiring alkaliphilic haloarchaea from hypersaline alkaline lakes.</title>
        <authorList>
            <person name="Sorokin D.Y."/>
            <person name="Yakimov M."/>
            <person name="Messina E."/>
            <person name="Merkel A.Y."/>
            <person name="Bale N.J."/>
            <person name="Sinninghe Damste J.S."/>
        </authorList>
    </citation>
    <scope>NUCLEOTIDE SEQUENCE</scope>
    <source>
        <strain evidence="3">AArc-Mg</strain>
        <strain evidence="2">AArc1</strain>
    </source>
</reference>
<proteinExistence type="predicted"/>
<evidence type="ECO:0000313" key="5">
    <source>
        <dbReference type="Proteomes" id="UP000258707"/>
    </source>
</evidence>
<feature type="region of interest" description="Disordered" evidence="1">
    <location>
        <begin position="1"/>
        <end position="28"/>
    </location>
</feature>
<evidence type="ECO:0000313" key="4">
    <source>
        <dbReference type="Proteomes" id="UP000258613"/>
    </source>
</evidence>
<dbReference type="KEGG" id="nag:AArcMg_2650"/>
<feature type="region of interest" description="Disordered" evidence="1">
    <location>
        <begin position="41"/>
        <end position="68"/>
    </location>
</feature>
<accession>A0A346PD00</accession>
<evidence type="ECO:0000313" key="3">
    <source>
        <dbReference type="EMBL" id="AXR82640.1"/>
    </source>
</evidence>
<dbReference type="EMBL" id="CP024047">
    <property type="protein sequence ID" value="AXR77395.1"/>
    <property type="molecule type" value="Genomic_DNA"/>
</dbReference>
<evidence type="ECO:0000313" key="2">
    <source>
        <dbReference type="EMBL" id="AXR77395.1"/>
    </source>
</evidence>
<reference evidence="4" key="2">
    <citation type="submission" date="2018-02" db="EMBL/GenBank/DDBJ databases">
        <title>Phenotypic and genomic properties of facultatively anaerobic sulfur-reducing natronoarchaea from hypersaline soda lakes.</title>
        <authorList>
            <person name="Sorokin D.Y."/>
            <person name="Kublanov I.V."/>
            <person name="Roman P."/>
            <person name="Sinninghe Damste J.S."/>
            <person name="Golyshin P.N."/>
            <person name="Rojo D."/>
            <person name="Ciordia S."/>
            <person name="Mena M.D.C."/>
            <person name="Ferrer M."/>
            <person name="Messina E."/>
            <person name="Smedile F."/>
            <person name="La Spada G."/>
            <person name="La Cono V."/>
            <person name="Yakimov M.M."/>
        </authorList>
    </citation>
    <scope>NUCLEOTIDE SEQUENCE [LARGE SCALE GENOMIC DNA]</scope>
    <source>
        <strain evidence="4">AArc-Mg</strain>
    </source>
</reference>
<name>A0A346PSZ5_9EURY</name>
<evidence type="ECO:0000256" key="1">
    <source>
        <dbReference type="SAM" id="MobiDB-lite"/>
    </source>
</evidence>
<feature type="compositionally biased region" description="Basic and acidic residues" evidence="1">
    <location>
        <begin position="41"/>
        <end position="50"/>
    </location>
</feature>
<protein>
    <submittedName>
        <fullName evidence="3">Uncharacterized protein</fullName>
    </submittedName>
</protein>
<accession>A0A346PSZ5</accession>
<dbReference type="Proteomes" id="UP000258613">
    <property type="component" value="Chromosome"/>
</dbReference>
<gene>
    <name evidence="2" type="ORF">AArc1_1054</name>
    <name evidence="3" type="ORF">AArcMg_2650</name>
</gene>
<feature type="compositionally biased region" description="Polar residues" evidence="1">
    <location>
        <begin position="51"/>
        <end position="65"/>
    </location>
</feature>
<sequence>MIDDIGNDPTTTRRRPDNDSTATRRGIDYRLTTGAARFVLEKPHNERVDSIDQTSRATARSSGLGSTRRLPRETCLLVCSDPHCR</sequence>